<evidence type="ECO:0000313" key="4">
    <source>
        <dbReference type="Proteomes" id="UP000178254"/>
    </source>
</evidence>
<gene>
    <name evidence="3" type="ORF">A2538_02840</name>
</gene>
<dbReference type="InterPro" id="IPR036754">
    <property type="entry name" value="YbaK/aa-tRNA-synt-asso_dom_sf"/>
</dbReference>
<dbReference type="PANTHER" id="PTHR31423:SF3">
    <property type="entry name" value="PROLYL-TRNA SYNTHETASE ASSOCIATED DOMAIN-CONTAINING PROTEIN 1-RELATED"/>
    <property type="match status" value="1"/>
</dbReference>
<evidence type="ECO:0000313" key="3">
    <source>
        <dbReference type="EMBL" id="OGH93791.1"/>
    </source>
</evidence>
<dbReference type="InterPro" id="IPR007214">
    <property type="entry name" value="YbaK/aa-tRNA-synth-assoc-dom"/>
</dbReference>
<comment type="caution">
    <text evidence="3">The sequence shown here is derived from an EMBL/GenBank/DDBJ whole genome shotgun (WGS) entry which is preliminary data.</text>
</comment>
<reference evidence="3 4" key="1">
    <citation type="journal article" date="2016" name="Nat. Commun.">
        <title>Thousands of microbial genomes shed light on interconnected biogeochemical processes in an aquifer system.</title>
        <authorList>
            <person name="Anantharaman K."/>
            <person name="Brown C.T."/>
            <person name="Hug L.A."/>
            <person name="Sharon I."/>
            <person name="Castelle C.J."/>
            <person name="Probst A.J."/>
            <person name="Thomas B.C."/>
            <person name="Singh A."/>
            <person name="Wilkins M.J."/>
            <person name="Karaoz U."/>
            <person name="Brodie E.L."/>
            <person name="Williams K.H."/>
            <person name="Hubbard S.S."/>
            <person name="Banfield J.F."/>
        </authorList>
    </citation>
    <scope>NUCLEOTIDE SEQUENCE [LARGE SCALE GENOMIC DNA]</scope>
</reference>
<dbReference type="SUPFAM" id="SSF55826">
    <property type="entry name" value="YbaK/ProRS associated domain"/>
    <property type="match status" value="1"/>
</dbReference>
<name>A0A1F6PCB0_9BACT</name>
<comment type="similarity">
    <text evidence="1">Belongs to the PRORSD1 family.</text>
</comment>
<dbReference type="InterPro" id="IPR040285">
    <property type="entry name" value="ProX/PRXD1"/>
</dbReference>
<dbReference type="Pfam" id="PF04073">
    <property type="entry name" value="tRNA_edit"/>
    <property type="match status" value="1"/>
</dbReference>
<sequence>MPDVEEYLKSNGIEFVRHEHPAIFTMADEEKYCPHIPGVAGKNLVIKGKKTGRIFLVILATAKRADLKKFAKIAGESKISFAGPEILREKLDLEPGSVSPFGLINDKNHEIFVYIDKELYETDLLNFHPNINTASLEITKEMFRKFLELLQNKIEIIEL</sequence>
<feature type="domain" description="YbaK/aminoacyl-tRNA synthetase-associated" evidence="2">
    <location>
        <begin position="20"/>
        <end position="146"/>
    </location>
</feature>
<protein>
    <recommendedName>
        <fullName evidence="2">YbaK/aminoacyl-tRNA synthetase-associated domain-containing protein</fullName>
    </recommendedName>
</protein>
<evidence type="ECO:0000259" key="2">
    <source>
        <dbReference type="Pfam" id="PF04073"/>
    </source>
</evidence>
<proteinExistence type="inferred from homology"/>
<dbReference type="STRING" id="1798709.A2538_02840"/>
<dbReference type="CDD" id="cd04335">
    <property type="entry name" value="PrdX_deacylase"/>
    <property type="match status" value="1"/>
</dbReference>
<dbReference type="PANTHER" id="PTHR31423">
    <property type="entry name" value="YBAK DOMAIN-CONTAINING PROTEIN"/>
    <property type="match status" value="1"/>
</dbReference>
<dbReference type="EMBL" id="MFRE01000022">
    <property type="protein sequence ID" value="OGH93791.1"/>
    <property type="molecule type" value="Genomic_DNA"/>
</dbReference>
<dbReference type="Gene3D" id="3.90.960.10">
    <property type="entry name" value="YbaK/aminoacyl-tRNA synthetase-associated domain"/>
    <property type="match status" value="1"/>
</dbReference>
<dbReference type="GO" id="GO:0002161">
    <property type="term" value="F:aminoacyl-tRNA deacylase activity"/>
    <property type="evidence" value="ECO:0007669"/>
    <property type="project" value="InterPro"/>
</dbReference>
<organism evidence="3 4">
    <name type="scientific">Candidatus Magasanikbacteria bacterium RIFOXYD2_FULL_41_14</name>
    <dbReference type="NCBI Taxonomy" id="1798709"/>
    <lineage>
        <taxon>Bacteria</taxon>
        <taxon>Candidatus Magasanikiibacteriota</taxon>
    </lineage>
</organism>
<accession>A0A1F6PCB0</accession>
<evidence type="ECO:0000256" key="1">
    <source>
        <dbReference type="ARBA" id="ARBA00010201"/>
    </source>
</evidence>
<dbReference type="AlphaFoldDB" id="A0A1F6PCB0"/>
<dbReference type="Proteomes" id="UP000178254">
    <property type="component" value="Unassembled WGS sequence"/>
</dbReference>